<feature type="domain" description="ABC transporter" evidence="8">
    <location>
        <begin position="6"/>
        <end position="252"/>
    </location>
</feature>
<keyword evidence="10" id="KW-1185">Reference proteome</keyword>
<proteinExistence type="inferred from homology"/>
<gene>
    <name evidence="9" type="ORF">A5886_002749</name>
</gene>
<accession>A0A242A9P5</accession>
<dbReference type="GO" id="GO:0005886">
    <property type="term" value="C:plasma membrane"/>
    <property type="evidence" value="ECO:0007669"/>
    <property type="project" value="UniProtKB-SubCell"/>
</dbReference>
<dbReference type="InterPro" id="IPR050319">
    <property type="entry name" value="ABC_transp_ATP-bind"/>
</dbReference>
<dbReference type="SMART" id="SM00382">
    <property type="entry name" value="AAA"/>
    <property type="match status" value="1"/>
</dbReference>
<dbReference type="InterPro" id="IPR003593">
    <property type="entry name" value="AAA+_ATPase"/>
</dbReference>
<dbReference type="PROSITE" id="PS50893">
    <property type="entry name" value="ABC_TRANSPORTER_2"/>
    <property type="match status" value="1"/>
</dbReference>
<dbReference type="Proteomes" id="UP000195043">
    <property type="component" value="Unassembled WGS sequence"/>
</dbReference>
<evidence type="ECO:0000256" key="1">
    <source>
        <dbReference type="ARBA" id="ARBA00004202"/>
    </source>
</evidence>
<dbReference type="AlphaFoldDB" id="A0A242A9P5"/>
<keyword evidence="7" id="KW-0653">Protein transport</keyword>
<evidence type="ECO:0000256" key="7">
    <source>
        <dbReference type="ARBA" id="ARBA00022927"/>
    </source>
</evidence>
<evidence type="ECO:0000256" key="4">
    <source>
        <dbReference type="ARBA" id="ARBA00022741"/>
    </source>
</evidence>
<dbReference type="EMBL" id="NGKU01000001">
    <property type="protein sequence ID" value="OTN77649.1"/>
    <property type="molecule type" value="Genomic_DNA"/>
</dbReference>
<dbReference type="SUPFAM" id="SSF52540">
    <property type="entry name" value="P-loop containing nucleoside triphosphate hydrolases"/>
    <property type="match status" value="1"/>
</dbReference>
<evidence type="ECO:0000256" key="5">
    <source>
        <dbReference type="ARBA" id="ARBA00022840"/>
    </source>
</evidence>
<protein>
    <submittedName>
        <fullName evidence="9">ABC transporter ATP-binding protein</fullName>
    </submittedName>
</protein>
<dbReference type="GO" id="GO:0005524">
    <property type="term" value="F:ATP binding"/>
    <property type="evidence" value="ECO:0007669"/>
    <property type="project" value="UniProtKB-KW"/>
</dbReference>
<dbReference type="CDD" id="cd03257">
    <property type="entry name" value="ABC_NikE_OppD_transporters"/>
    <property type="match status" value="1"/>
</dbReference>
<keyword evidence="5 9" id="KW-0067">ATP-binding</keyword>
<dbReference type="GO" id="GO:0015031">
    <property type="term" value="P:protein transport"/>
    <property type="evidence" value="ECO:0007669"/>
    <property type="project" value="UniProtKB-KW"/>
</dbReference>
<comment type="caution">
    <text evidence="9">The sequence shown here is derived from an EMBL/GenBank/DDBJ whole genome shotgun (WGS) entry which is preliminary data.</text>
</comment>
<sequence>MEKVLLEVNNLKQYFNVGRKDEVKAVDDISFKIYEGETFGLVGESGSGKSTTGRTVIRLNNPTGGEVLFDGQDVMKIKGKKDLADFRRDVQMVFQDPYASLNPRMKVRDIIAEGIDINGLAKTEAQRNQRVDELLKTVGLNPSHGTRYPHEFSGGQRQRIGIARALAVDPKFIICDEPISALDVSIQAQVVNLLQDLQEQHKLTYLFIAHDLSMVKHISDRIGVMHNGKLLEVGTSDEIYHYGVHPYTESLLSAIPLPDPDHERQRKRIKYVSEPTDDQARQMEEVAPGHFVYASKNEVAHYQEKLAQKKGTVLV</sequence>
<dbReference type="RefSeq" id="WP_086275651.1">
    <property type="nucleotide sequence ID" value="NZ_NGKU01000001.1"/>
</dbReference>
<keyword evidence="6" id="KW-0571">Peptide transport</keyword>
<dbReference type="Pfam" id="PF00005">
    <property type="entry name" value="ABC_tran"/>
    <property type="match status" value="1"/>
</dbReference>
<dbReference type="InterPro" id="IPR003439">
    <property type="entry name" value="ABC_transporter-like_ATP-bd"/>
</dbReference>
<name>A0A242A9P5_9ENTE</name>
<comment type="subcellular location">
    <subcellularLocation>
        <location evidence="1">Cell membrane</location>
        <topology evidence="1">Peripheral membrane protein</topology>
    </subcellularLocation>
</comment>
<comment type="similarity">
    <text evidence="2">Belongs to the ABC transporter superfamily.</text>
</comment>
<organism evidence="9 10">
    <name type="scientific">Candidatus Enterococcus testudinis</name>
    <dbReference type="NCBI Taxonomy" id="1834191"/>
    <lineage>
        <taxon>Bacteria</taxon>
        <taxon>Bacillati</taxon>
        <taxon>Bacillota</taxon>
        <taxon>Bacilli</taxon>
        <taxon>Lactobacillales</taxon>
        <taxon>Enterococcaceae</taxon>
        <taxon>Enterococcus</taxon>
    </lineage>
</organism>
<keyword evidence="3" id="KW-0813">Transport</keyword>
<reference evidence="9 10" key="1">
    <citation type="submission" date="2017-05" db="EMBL/GenBank/DDBJ databases">
        <title>The Genome Sequence of Enterococcus sp. 8G7_MSG3316.</title>
        <authorList>
            <consortium name="The Broad Institute Genomics Platform"/>
            <consortium name="The Broad Institute Genomic Center for Infectious Diseases"/>
            <person name="Earl A."/>
            <person name="Manson A."/>
            <person name="Schwartman J."/>
            <person name="Gilmore M."/>
            <person name="Abouelleil A."/>
            <person name="Cao P."/>
            <person name="Chapman S."/>
            <person name="Cusick C."/>
            <person name="Shea T."/>
            <person name="Young S."/>
            <person name="Neafsey D."/>
            <person name="Nusbaum C."/>
            <person name="Birren B."/>
        </authorList>
    </citation>
    <scope>NUCLEOTIDE SEQUENCE [LARGE SCALE GENOMIC DNA]</scope>
    <source>
        <strain evidence="9 10">8G7_MSG3316</strain>
    </source>
</reference>
<keyword evidence="4" id="KW-0547">Nucleotide-binding</keyword>
<evidence type="ECO:0000256" key="2">
    <source>
        <dbReference type="ARBA" id="ARBA00005417"/>
    </source>
</evidence>
<evidence type="ECO:0000256" key="6">
    <source>
        <dbReference type="ARBA" id="ARBA00022856"/>
    </source>
</evidence>
<dbReference type="PROSITE" id="PS00211">
    <property type="entry name" value="ABC_TRANSPORTER_1"/>
    <property type="match status" value="1"/>
</dbReference>
<dbReference type="InterPro" id="IPR027417">
    <property type="entry name" value="P-loop_NTPase"/>
</dbReference>
<dbReference type="FunFam" id="3.40.50.300:FF:000016">
    <property type="entry name" value="Oligopeptide ABC transporter ATP-binding component"/>
    <property type="match status" value="1"/>
</dbReference>
<dbReference type="OrthoDB" id="9802264at2"/>
<dbReference type="STRING" id="1834191.A5886_002749"/>
<dbReference type="Gene3D" id="3.40.50.300">
    <property type="entry name" value="P-loop containing nucleotide triphosphate hydrolases"/>
    <property type="match status" value="1"/>
</dbReference>
<evidence type="ECO:0000313" key="9">
    <source>
        <dbReference type="EMBL" id="OTN77649.1"/>
    </source>
</evidence>
<evidence type="ECO:0000259" key="8">
    <source>
        <dbReference type="PROSITE" id="PS50893"/>
    </source>
</evidence>
<evidence type="ECO:0000313" key="10">
    <source>
        <dbReference type="Proteomes" id="UP000195043"/>
    </source>
</evidence>
<dbReference type="InterPro" id="IPR017871">
    <property type="entry name" value="ABC_transporter-like_CS"/>
</dbReference>
<dbReference type="GO" id="GO:0015833">
    <property type="term" value="P:peptide transport"/>
    <property type="evidence" value="ECO:0007669"/>
    <property type="project" value="UniProtKB-KW"/>
</dbReference>
<evidence type="ECO:0000256" key="3">
    <source>
        <dbReference type="ARBA" id="ARBA00022448"/>
    </source>
</evidence>
<dbReference type="PANTHER" id="PTHR43776">
    <property type="entry name" value="TRANSPORT ATP-BINDING PROTEIN"/>
    <property type="match status" value="1"/>
</dbReference>
<dbReference type="PANTHER" id="PTHR43776:SF7">
    <property type="entry name" value="D,D-DIPEPTIDE TRANSPORT ATP-BINDING PROTEIN DDPF-RELATED"/>
    <property type="match status" value="1"/>
</dbReference>
<dbReference type="GO" id="GO:0016887">
    <property type="term" value="F:ATP hydrolysis activity"/>
    <property type="evidence" value="ECO:0007669"/>
    <property type="project" value="InterPro"/>
</dbReference>
<dbReference type="GO" id="GO:0055085">
    <property type="term" value="P:transmembrane transport"/>
    <property type="evidence" value="ECO:0007669"/>
    <property type="project" value="UniProtKB-ARBA"/>
</dbReference>